<dbReference type="InterPro" id="IPR007893">
    <property type="entry name" value="Spore_coat_U/FanG"/>
</dbReference>
<dbReference type="EMBL" id="MWUE01000018">
    <property type="protein sequence ID" value="OQP33020.1"/>
    <property type="molecule type" value="Genomic_DNA"/>
</dbReference>
<feature type="chain" id="PRO_5012235441" evidence="2">
    <location>
        <begin position="21"/>
        <end position="325"/>
    </location>
</feature>
<feature type="domain" description="Spore coat protein U/FanG" evidence="3">
    <location>
        <begin position="189"/>
        <end position="321"/>
    </location>
</feature>
<sequence length="325" mass="33422">MKKILLMLALLLFFPTLARAACTLPSSTASFGSVTTFVVNSTVQNTSTNANVNCGSGSALSLLGNNQITFQLTGATNVSGTRGTLKRSGDTGTDNIPVQLCIDSACATELTIGAAAYVISQSVLVNLAGLLGSLNFAIPVYLRTVPGQTVAAGTYTTTLNLAVTYNICTSVGVGNICLSPQTGSGVIPISVTLVVSNDCTTITSPNISFGSAPLVGSFSAVSQTINVVCSKGSTYTVGLSNGNYVSGTQRQMASGTNRLSYEIYKGTSSNRWGPSGSERYSSASSTSVSSDGLTRGYSYTARILTTQNTPPAGDYTDSVVVDLSF</sequence>
<proteinExistence type="predicted"/>
<accession>A0A1V9DGL6</accession>
<keyword evidence="2" id="KW-0732">Signal</keyword>
<organism evidence="4 5">
    <name type="scientific">Pantoea latae</name>
    <dbReference type="NCBI Taxonomy" id="1964541"/>
    <lineage>
        <taxon>Bacteria</taxon>
        <taxon>Pseudomonadati</taxon>
        <taxon>Pseudomonadota</taxon>
        <taxon>Gammaproteobacteria</taxon>
        <taxon>Enterobacterales</taxon>
        <taxon>Erwiniaceae</taxon>
        <taxon>Pantoea</taxon>
    </lineage>
</organism>
<evidence type="ECO:0000313" key="5">
    <source>
        <dbReference type="Proteomes" id="UP000192769"/>
    </source>
</evidence>
<dbReference type="SMART" id="SM00972">
    <property type="entry name" value="SCPU"/>
    <property type="match status" value="2"/>
</dbReference>
<comment type="caution">
    <text evidence="4">The sequence shown here is derived from an EMBL/GenBank/DDBJ whole genome shotgun (WGS) entry which is preliminary data.</text>
</comment>
<dbReference type="OrthoDB" id="8901110at2"/>
<dbReference type="AlphaFoldDB" id="A0A1V9DGL6"/>
<evidence type="ECO:0000256" key="1">
    <source>
        <dbReference type="SAM" id="MobiDB-lite"/>
    </source>
</evidence>
<evidence type="ECO:0000256" key="2">
    <source>
        <dbReference type="SAM" id="SignalP"/>
    </source>
</evidence>
<name>A0A1V9DGL6_9GAMM</name>
<feature type="domain" description="Spore coat protein U/FanG" evidence="3">
    <location>
        <begin position="19"/>
        <end position="160"/>
    </location>
</feature>
<dbReference type="PANTHER" id="PTHR37089">
    <property type="entry name" value="PROTEIN U-RELATED"/>
    <property type="match status" value="1"/>
</dbReference>
<dbReference type="RefSeq" id="WP_081139787.1">
    <property type="nucleotide sequence ID" value="NZ_MWUE01000018.1"/>
</dbReference>
<feature type="compositionally biased region" description="Low complexity" evidence="1">
    <location>
        <begin position="275"/>
        <end position="290"/>
    </location>
</feature>
<protein>
    <submittedName>
        <fullName evidence="4">Fimbrial protein</fullName>
    </submittedName>
</protein>
<feature type="region of interest" description="Disordered" evidence="1">
    <location>
        <begin position="270"/>
        <end position="292"/>
    </location>
</feature>
<dbReference type="Proteomes" id="UP000192769">
    <property type="component" value="Unassembled WGS sequence"/>
</dbReference>
<keyword evidence="5" id="KW-1185">Reference proteome</keyword>
<feature type="signal peptide" evidence="2">
    <location>
        <begin position="1"/>
        <end position="20"/>
    </location>
</feature>
<evidence type="ECO:0000313" key="4">
    <source>
        <dbReference type="EMBL" id="OQP33020.1"/>
    </source>
</evidence>
<dbReference type="PANTHER" id="PTHR37089:SF1">
    <property type="entry name" value="MEMBRANE PROTEIN"/>
    <property type="match status" value="1"/>
</dbReference>
<evidence type="ECO:0000259" key="3">
    <source>
        <dbReference type="Pfam" id="PF05229"/>
    </source>
</evidence>
<dbReference type="Pfam" id="PF05229">
    <property type="entry name" value="SCPU"/>
    <property type="match status" value="2"/>
</dbReference>
<dbReference type="InterPro" id="IPR053167">
    <property type="entry name" value="Spore_coat_component"/>
</dbReference>
<gene>
    <name evidence="4" type="ORF">B2J69_12995</name>
</gene>
<reference evidence="4 5" key="1">
    <citation type="submission" date="2017-02" db="EMBL/GenBank/DDBJ databases">
        <title>Whole genome shotgun sequence of Pantoea agglomerans strain AS1 isolated from a cycad, Zamia floridana in Central Florida, USA.</title>
        <authorList>
            <person name="Lata P."/>
            <person name="Govindarajan S."/>
            <person name="Qi F."/>
            <person name="Li J.-L."/>
            <person name="Maurya S.K."/>
            <person name="Sahoo M.K."/>
        </authorList>
    </citation>
    <scope>NUCLEOTIDE SEQUENCE [LARGE SCALE GENOMIC DNA]</scope>
    <source>
        <strain evidence="4 5">AS1</strain>
    </source>
</reference>